<dbReference type="EMBL" id="JAQQEZ010000051">
    <property type="protein sequence ID" value="MFM0007000.1"/>
    <property type="molecule type" value="Genomic_DNA"/>
</dbReference>
<organism evidence="7 8">
    <name type="scientific">Paraburkholderia dipogonis</name>
    <dbReference type="NCBI Taxonomy" id="1211383"/>
    <lineage>
        <taxon>Bacteria</taxon>
        <taxon>Pseudomonadati</taxon>
        <taxon>Pseudomonadota</taxon>
        <taxon>Betaproteobacteria</taxon>
        <taxon>Burkholderiales</taxon>
        <taxon>Burkholderiaceae</taxon>
        <taxon>Paraburkholderia</taxon>
    </lineage>
</organism>
<sequence length="495" mass="56192">MLALLSWFSQAVFLVVVIYFAVYVLLELRVFLISQKVERRKLTELVHSMAKAESDSETEHWPPVSVLLPIRNESEVVERLIDAACRLRYPGELLEILVLDDSSDGTTELACARVDQHAAQGVDIRLVKRRNRNGFKAGNLVNGIQQSRGEFFAVFDADFVPPTDFLLKTIPCFKDSTLGFLQTGIGYENRDVSFLTRFQAMEMGHQQYVTVGLSEDGDMASLSGSSCVWRKTCVDALGGWNASTVTEDVDLGYRAQLGEWNYAYLRDVVSMSTLPETISAYRIQRERWGRGLIHSGFKHFKHMLQQRMPLMKRMHAISMMFSSVLLASIFVLILLSLPLTYLVRFDGAGMRWGAFAFFGLVVLWGLENAFGARKGARFNDKPNVLKDLWETYLYVSMFLPMAWYYFAGGVRALFGVHGDFHRTPKGKDGYGVIVPGINSVLLAGEILTFFYSVAAVWVAWQRANYFLIPLNITVCVGFGMVLFWSWQDRHVYRRT</sequence>
<keyword evidence="3 6" id="KW-0812">Transmembrane</keyword>
<proteinExistence type="predicted"/>
<evidence type="ECO:0000256" key="2">
    <source>
        <dbReference type="ARBA" id="ARBA00022679"/>
    </source>
</evidence>
<evidence type="ECO:0000313" key="8">
    <source>
        <dbReference type="Proteomes" id="UP001629230"/>
    </source>
</evidence>
<dbReference type="Proteomes" id="UP001629230">
    <property type="component" value="Unassembled WGS sequence"/>
</dbReference>
<gene>
    <name evidence="7" type="ORF">PQR57_39305</name>
</gene>
<keyword evidence="5 6" id="KW-0472">Membrane</keyword>
<keyword evidence="4 6" id="KW-1133">Transmembrane helix</keyword>
<evidence type="ECO:0000313" key="7">
    <source>
        <dbReference type="EMBL" id="MFM0007000.1"/>
    </source>
</evidence>
<evidence type="ECO:0000256" key="4">
    <source>
        <dbReference type="ARBA" id="ARBA00022989"/>
    </source>
</evidence>
<feature type="transmembrane region" description="Helical" evidence="6">
    <location>
        <begin position="12"/>
        <end position="32"/>
    </location>
</feature>
<keyword evidence="7" id="KW-0328">Glycosyltransferase</keyword>
<evidence type="ECO:0000256" key="3">
    <source>
        <dbReference type="ARBA" id="ARBA00022692"/>
    </source>
</evidence>
<keyword evidence="2 7" id="KW-0808">Transferase</keyword>
<dbReference type="SUPFAM" id="SSF53448">
    <property type="entry name" value="Nucleotide-diphospho-sugar transferases"/>
    <property type="match status" value="1"/>
</dbReference>
<dbReference type="RefSeq" id="WP_408181496.1">
    <property type="nucleotide sequence ID" value="NZ_JAQQEZ010000051.1"/>
</dbReference>
<dbReference type="GO" id="GO:0016757">
    <property type="term" value="F:glycosyltransferase activity"/>
    <property type="evidence" value="ECO:0007669"/>
    <property type="project" value="UniProtKB-KW"/>
</dbReference>
<comment type="subcellular location">
    <subcellularLocation>
        <location evidence="1">Endomembrane system</location>
    </subcellularLocation>
</comment>
<name>A0ABW9B2F1_9BURK</name>
<dbReference type="Gene3D" id="3.90.550.10">
    <property type="entry name" value="Spore Coat Polysaccharide Biosynthesis Protein SpsA, Chain A"/>
    <property type="match status" value="1"/>
</dbReference>
<feature type="transmembrane region" description="Helical" evidence="6">
    <location>
        <begin position="316"/>
        <end position="337"/>
    </location>
</feature>
<feature type="transmembrane region" description="Helical" evidence="6">
    <location>
        <begin position="349"/>
        <end position="370"/>
    </location>
</feature>
<dbReference type="EC" id="2.4.-.-" evidence="7"/>
<dbReference type="InterPro" id="IPR029044">
    <property type="entry name" value="Nucleotide-diphossugar_trans"/>
</dbReference>
<accession>A0ABW9B2F1</accession>
<dbReference type="PANTHER" id="PTHR32044">
    <property type="entry name" value="GLUCOMANNAN 4-BETA-MANNOSYLTRANSFERASE 9"/>
    <property type="match status" value="1"/>
</dbReference>
<dbReference type="PANTHER" id="PTHR32044:SF80">
    <property type="entry name" value="XYLOGLUCAN GLYCOSYLTRANSFERASE 2-RELATED"/>
    <property type="match status" value="1"/>
</dbReference>
<feature type="transmembrane region" description="Helical" evidence="6">
    <location>
        <begin position="465"/>
        <end position="486"/>
    </location>
</feature>
<keyword evidence="8" id="KW-1185">Reference proteome</keyword>
<comment type="caution">
    <text evidence="7">The sequence shown here is derived from an EMBL/GenBank/DDBJ whole genome shotgun (WGS) entry which is preliminary data.</text>
</comment>
<protein>
    <submittedName>
        <fullName evidence="7">Glycosyltransferase</fullName>
        <ecNumber evidence="7">2.4.-.-</ecNumber>
    </submittedName>
</protein>
<feature type="transmembrane region" description="Helical" evidence="6">
    <location>
        <begin position="391"/>
        <end position="413"/>
    </location>
</feature>
<reference evidence="7 8" key="1">
    <citation type="journal article" date="2024" name="Chem. Sci.">
        <title>Discovery of megapolipeptins by genome mining of a Burkholderiales bacteria collection.</title>
        <authorList>
            <person name="Paulo B.S."/>
            <person name="Recchia M.J.J."/>
            <person name="Lee S."/>
            <person name="Fergusson C.H."/>
            <person name="Romanowski S.B."/>
            <person name="Hernandez A."/>
            <person name="Krull N."/>
            <person name="Liu D.Y."/>
            <person name="Cavanagh H."/>
            <person name="Bos A."/>
            <person name="Gray C.A."/>
            <person name="Murphy B.T."/>
            <person name="Linington R.G."/>
            <person name="Eustaquio A.S."/>
        </authorList>
    </citation>
    <scope>NUCLEOTIDE SEQUENCE [LARGE SCALE GENOMIC DNA]</scope>
    <source>
        <strain evidence="7 8">RL17-350-BIC-A</strain>
    </source>
</reference>
<evidence type="ECO:0000256" key="1">
    <source>
        <dbReference type="ARBA" id="ARBA00004308"/>
    </source>
</evidence>
<evidence type="ECO:0000256" key="5">
    <source>
        <dbReference type="ARBA" id="ARBA00023136"/>
    </source>
</evidence>
<dbReference type="Pfam" id="PF13641">
    <property type="entry name" value="Glyco_tranf_2_3"/>
    <property type="match status" value="1"/>
</dbReference>
<feature type="transmembrane region" description="Helical" evidence="6">
    <location>
        <begin position="433"/>
        <end position="458"/>
    </location>
</feature>
<evidence type="ECO:0000256" key="6">
    <source>
        <dbReference type="SAM" id="Phobius"/>
    </source>
</evidence>